<reference evidence="3" key="2">
    <citation type="submission" date="2020-09" db="EMBL/GenBank/DDBJ databases">
        <authorList>
            <person name="Sun Q."/>
            <person name="Zhou Y."/>
        </authorList>
    </citation>
    <scope>NUCLEOTIDE SEQUENCE</scope>
    <source>
        <strain evidence="3">CGMCC 1.15758</strain>
    </source>
</reference>
<dbReference type="AlphaFoldDB" id="A0A8J2Z4E3"/>
<protein>
    <recommendedName>
        <fullName evidence="2">Protein CR006 P-loop domain-containing protein</fullName>
    </recommendedName>
</protein>
<keyword evidence="1" id="KW-0175">Coiled coil</keyword>
<dbReference type="EMBL" id="BMJS01000012">
    <property type="protein sequence ID" value="GGF97623.1"/>
    <property type="molecule type" value="Genomic_DNA"/>
</dbReference>
<feature type="coiled-coil region" evidence="1">
    <location>
        <begin position="379"/>
        <end position="460"/>
    </location>
</feature>
<keyword evidence="4" id="KW-1185">Reference proteome</keyword>
<dbReference type="Pfam" id="PF13166">
    <property type="entry name" value="AAA_13"/>
    <property type="match status" value="1"/>
</dbReference>
<dbReference type="PANTHER" id="PTHR32114:SF2">
    <property type="entry name" value="ABC TRANSPORTER ABCH.3"/>
    <property type="match status" value="1"/>
</dbReference>
<dbReference type="PANTHER" id="PTHR32114">
    <property type="entry name" value="ABC TRANSPORTER ABCH.3"/>
    <property type="match status" value="1"/>
</dbReference>
<dbReference type="Gene3D" id="3.40.50.300">
    <property type="entry name" value="P-loop containing nucleotide triphosphate hydrolases"/>
    <property type="match status" value="2"/>
</dbReference>
<proteinExistence type="predicted"/>
<dbReference type="Proteomes" id="UP000636949">
    <property type="component" value="Unassembled WGS sequence"/>
</dbReference>
<organism evidence="3 4">
    <name type="scientific">Cysteiniphilum litorale</name>
    <dbReference type="NCBI Taxonomy" id="2056700"/>
    <lineage>
        <taxon>Bacteria</taxon>
        <taxon>Pseudomonadati</taxon>
        <taxon>Pseudomonadota</taxon>
        <taxon>Gammaproteobacteria</taxon>
        <taxon>Thiotrichales</taxon>
        <taxon>Fastidiosibacteraceae</taxon>
        <taxon>Cysteiniphilum</taxon>
    </lineage>
</organism>
<name>A0A8J2Z4E3_9GAMM</name>
<gene>
    <name evidence="3" type="ORF">GCM10010995_13500</name>
</gene>
<sequence length="758" mass="88659">MIEKLIIKNIASYTDEGVELAGLKKINFIYGANGTGKTTISNYLADQSNDDYSYCHIVWQHNQPYQCLVYNKKFREENFKGSIKGVFTLGKSAKEDIEMIQAKQKELEDLEGKAKQQKKTLDDKKGSGGELDSLTGEFSDKIWQLAYRKYEQDFKPAFRGHIKNKKVFSLEVVRKYDQFIRELKDIKLDELQARAKTVFNDVSPQHINELITINFDEGIAIIENGIWQKRVIGKGDVDIAKLIQQLNMNDWVDKGREYLLESSNTCPFCQQDTVDDQFKKKLENYFDTEYKQNIDTIVQLYDRFEQYCNNLLSKLNSITQQETEYSDYFDKDIFSSYQLGLEAKLRNIGSAMVNKRTEPSRLISLETPSLVIYNMNQLIIKTNEKIKQHNDIVQNYEREKESLILDVWMYIISVNQSLIRSYIGKKNGLKKAIESIEEQLNNKRKAYSELKAEIKNLEKNITSVQPTVDEINRLLRNMGFENFQLVSAREQKNHYQIQRENGELATETLSEGEMTFITFLYFLQLAKGSVEKTDVSEKRILVIDDPISSLDSDVLFVVSTLLKDFIHDLRRQENKYPIKQLILLTHNIYFHKEVSYNGSGQETCKHTNFWVLKKQDKKTMLKAYKQINPIQTSYQLLWDELKDRDKLSSITLQNTMRRIIEYYFKVLGGFEDKNLISRFENYQDQQICRSLLSWINDGSHTIYDDLYISGLENTIGRYFEVFKQIFINEGHKKHFDMMLGINNKQDDPINISQEAITP</sequence>
<evidence type="ECO:0000313" key="4">
    <source>
        <dbReference type="Proteomes" id="UP000636949"/>
    </source>
</evidence>
<dbReference type="InterPro" id="IPR027417">
    <property type="entry name" value="P-loop_NTPase"/>
</dbReference>
<dbReference type="SUPFAM" id="SSF52540">
    <property type="entry name" value="P-loop containing nucleoside triphosphate hydrolases"/>
    <property type="match status" value="2"/>
</dbReference>
<feature type="domain" description="Protein CR006 P-loop" evidence="2">
    <location>
        <begin position="10"/>
        <end position="726"/>
    </location>
</feature>
<evidence type="ECO:0000259" key="2">
    <source>
        <dbReference type="Pfam" id="PF13166"/>
    </source>
</evidence>
<dbReference type="RefSeq" id="WP_117002477.1">
    <property type="nucleotide sequence ID" value="NZ_BMJS01000012.1"/>
</dbReference>
<accession>A0A8J2Z4E3</accession>
<feature type="coiled-coil region" evidence="1">
    <location>
        <begin position="93"/>
        <end position="127"/>
    </location>
</feature>
<comment type="caution">
    <text evidence="3">The sequence shown here is derived from an EMBL/GenBank/DDBJ whole genome shotgun (WGS) entry which is preliminary data.</text>
</comment>
<reference evidence="3" key="1">
    <citation type="journal article" date="2014" name="Int. J. Syst. Evol. Microbiol.">
        <title>Complete genome sequence of Corynebacterium casei LMG S-19264T (=DSM 44701T), isolated from a smear-ripened cheese.</title>
        <authorList>
            <consortium name="US DOE Joint Genome Institute (JGI-PGF)"/>
            <person name="Walter F."/>
            <person name="Albersmeier A."/>
            <person name="Kalinowski J."/>
            <person name="Ruckert C."/>
        </authorList>
    </citation>
    <scope>NUCLEOTIDE SEQUENCE</scope>
    <source>
        <strain evidence="3">CGMCC 1.15758</strain>
    </source>
</reference>
<evidence type="ECO:0000313" key="3">
    <source>
        <dbReference type="EMBL" id="GGF97623.1"/>
    </source>
</evidence>
<evidence type="ECO:0000256" key="1">
    <source>
        <dbReference type="SAM" id="Coils"/>
    </source>
</evidence>
<dbReference type="InterPro" id="IPR026866">
    <property type="entry name" value="CR006_AAA"/>
</dbReference>
<dbReference type="OrthoDB" id="9795565at2"/>